<evidence type="ECO:0000313" key="13">
    <source>
        <dbReference type="EMBL" id="KAG9462344.1"/>
    </source>
</evidence>
<keyword evidence="12" id="KW-0472">Membrane</keyword>
<comment type="cofactor">
    <cofactor evidence="1">
        <name>heme</name>
        <dbReference type="ChEBI" id="CHEBI:30413"/>
    </cofactor>
</comment>
<dbReference type="SUPFAM" id="SSF48264">
    <property type="entry name" value="Cytochrome P450"/>
    <property type="match status" value="1"/>
</dbReference>
<evidence type="ECO:0000256" key="2">
    <source>
        <dbReference type="ARBA" id="ARBA00004174"/>
    </source>
</evidence>
<evidence type="ECO:0000256" key="4">
    <source>
        <dbReference type="ARBA" id="ARBA00010617"/>
    </source>
</evidence>
<dbReference type="PRINTS" id="PR00463">
    <property type="entry name" value="EP450I"/>
</dbReference>
<feature type="non-terminal residue" evidence="13">
    <location>
        <position position="136"/>
    </location>
</feature>
<keyword evidence="11" id="KW-0503">Monooxygenase</keyword>
<evidence type="ECO:0000313" key="14">
    <source>
        <dbReference type="Proteomes" id="UP000770717"/>
    </source>
</evidence>
<evidence type="ECO:0000256" key="5">
    <source>
        <dbReference type="ARBA" id="ARBA00022617"/>
    </source>
</evidence>
<dbReference type="PRINTS" id="PR00385">
    <property type="entry name" value="P450"/>
</dbReference>
<dbReference type="GO" id="GO:0016712">
    <property type="term" value="F:oxidoreductase activity, acting on paired donors, with incorporation or reduction of molecular oxygen, reduced flavin or flavoprotein as one donor, and incorporation of one atom of oxygen"/>
    <property type="evidence" value="ECO:0007669"/>
    <property type="project" value="TreeGrafter"/>
</dbReference>
<evidence type="ECO:0000256" key="8">
    <source>
        <dbReference type="ARBA" id="ARBA00022848"/>
    </source>
</evidence>
<keyword evidence="8" id="KW-0492">Microsome</keyword>
<name>A0A8J6B378_ELECQ</name>
<keyword evidence="7" id="KW-0256">Endoplasmic reticulum</keyword>
<dbReference type="InterPro" id="IPR002401">
    <property type="entry name" value="Cyt_P450_E_grp-I"/>
</dbReference>
<dbReference type="GO" id="GO:0005506">
    <property type="term" value="F:iron ion binding"/>
    <property type="evidence" value="ECO:0007669"/>
    <property type="project" value="InterPro"/>
</dbReference>
<dbReference type="Gene3D" id="1.10.630.10">
    <property type="entry name" value="Cytochrome P450"/>
    <property type="match status" value="1"/>
</dbReference>
<dbReference type="GO" id="GO:0005789">
    <property type="term" value="C:endoplasmic reticulum membrane"/>
    <property type="evidence" value="ECO:0007669"/>
    <property type="project" value="UniProtKB-SubCell"/>
</dbReference>
<dbReference type="GO" id="GO:0019373">
    <property type="term" value="P:epoxygenase P450 pathway"/>
    <property type="evidence" value="ECO:0007669"/>
    <property type="project" value="TreeGrafter"/>
</dbReference>
<evidence type="ECO:0000256" key="1">
    <source>
        <dbReference type="ARBA" id="ARBA00001971"/>
    </source>
</evidence>
<comment type="similarity">
    <text evidence="4">Belongs to the cytochrome P450 family.</text>
</comment>
<dbReference type="GO" id="GO:0008392">
    <property type="term" value="F:arachidonate epoxygenase activity"/>
    <property type="evidence" value="ECO:0007669"/>
    <property type="project" value="TreeGrafter"/>
</dbReference>
<dbReference type="PANTHER" id="PTHR24300">
    <property type="entry name" value="CYTOCHROME P450 508A4-RELATED"/>
    <property type="match status" value="1"/>
</dbReference>
<dbReference type="InterPro" id="IPR001128">
    <property type="entry name" value="Cyt_P450"/>
</dbReference>
<dbReference type="AlphaFoldDB" id="A0A8J6B378"/>
<evidence type="ECO:0000256" key="7">
    <source>
        <dbReference type="ARBA" id="ARBA00022824"/>
    </source>
</evidence>
<keyword evidence="10" id="KW-0408">Iron</keyword>
<dbReference type="FunFam" id="1.10.630.10:FF:000238">
    <property type="entry name" value="Cytochrome P450 2A6"/>
    <property type="match status" value="1"/>
</dbReference>
<gene>
    <name evidence="13" type="ORF">GDO78_014308</name>
</gene>
<evidence type="ECO:0000256" key="12">
    <source>
        <dbReference type="ARBA" id="ARBA00023136"/>
    </source>
</evidence>
<dbReference type="GO" id="GO:0020037">
    <property type="term" value="F:heme binding"/>
    <property type="evidence" value="ECO:0007669"/>
    <property type="project" value="InterPro"/>
</dbReference>
<comment type="caution">
    <text evidence="13">The sequence shown here is derived from an EMBL/GenBank/DDBJ whole genome shotgun (WGS) entry which is preliminary data.</text>
</comment>
<comment type="subcellular location">
    <subcellularLocation>
        <location evidence="3">Endoplasmic reticulum membrane</location>
        <topology evidence="3">Peripheral membrane protein</topology>
    </subcellularLocation>
    <subcellularLocation>
        <location evidence="2">Microsome membrane</location>
        <topology evidence="2">Peripheral membrane protein</topology>
    </subcellularLocation>
</comment>
<dbReference type="GO" id="GO:0006805">
    <property type="term" value="P:xenobiotic metabolic process"/>
    <property type="evidence" value="ECO:0007669"/>
    <property type="project" value="TreeGrafter"/>
</dbReference>
<dbReference type="EMBL" id="WNTK01011914">
    <property type="protein sequence ID" value="KAG9462344.1"/>
    <property type="molecule type" value="Genomic_DNA"/>
</dbReference>
<sequence length="136" mass="15378">NQETFDPSNPRDFIDCFFIKSSQEKEDLTGAFSARSLPLSLIQIFVAGTETISSTLRHGLLIMLKYPEIEAKLHEEIDRVIGGNRSPSIEDRSKMPYTDAVIHEIQRFSDVLPLNLPHATVRDITFQGYTIPKVTT</sequence>
<evidence type="ECO:0000256" key="3">
    <source>
        <dbReference type="ARBA" id="ARBA00004406"/>
    </source>
</evidence>
<accession>A0A8J6B378</accession>
<protein>
    <submittedName>
        <fullName evidence="13">Uncharacterized protein</fullName>
    </submittedName>
</protein>
<evidence type="ECO:0000256" key="9">
    <source>
        <dbReference type="ARBA" id="ARBA00023002"/>
    </source>
</evidence>
<keyword evidence="6" id="KW-0479">Metal-binding</keyword>
<dbReference type="Pfam" id="PF00067">
    <property type="entry name" value="p450"/>
    <property type="match status" value="1"/>
</dbReference>
<dbReference type="PANTHER" id="PTHR24300:SF424">
    <property type="entry name" value="CYTOCHROME P450"/>
    <property type="match status" value="1"/>
</dbReference>
<evidence type="ECO:0000256" key="10">
    <source>
        <dbReference type="ARBA" id="ARBA00023004"/>
    </source>
</evidence>
<evidence type="ECO:0000256" key="6">
    <source>
        <dbReference type="ARBA" id="ARBA00022723"/>
    </source>
</evidence>
<dbReference type="InterPro" id="IPR050182">
    <property type="entry name" value="Cytochrome_P450_fam2"/>
</dbReference>
<proteinExistence type="inferred from homology"/>
<reference evidence="13" key="1">
    <citation type="thesis" date="2020" institute="ProQuest LLC" country="789 East Eisenhower Parkway, Ann Arbor, MI, USA">
        <title>Comparative Genomics and Chromosome Evolution.</title>
        <authorList>
            <person name="Mudd A.B."/>
        </authorList>
    </citation>
    <scope>NUCLEOTIDE SEQUENCE</scope>
    <source>
        <strain evidence="13">HN-11 Male</strain>
        <tissue evidence="13">Kidney and liver</tissue>
    </source>
</reference>
<dbReference type="Proteomes" id="UP000770717">
    <property type="component" value="Unassembled WGS sequence"/>
</dbReference>
<keyword evidence="5" id="KW-0349">Heme</keyword>
<keyword evidence="14" id="KW-1185">Reference proteome</keyword>
<keyword evidence="9" id="KW-0560">Oxidoreductase</keyword>
<evidence type="ECO:0000256" key="11">
    <source>
        <dbReference type="ARBA" id="ARBA00023033"/>
    </source>
</evidence>
<dbReference type="OrthoDB" id="9903536at2759"/>
<dbReference type="InterPro" id="IPR036396">
    <property type="entry name" value="Cyt_P450_sf"/>
</dbReference>
<organism evidence="13 14">
    <name type="scientific">Eleutherodactylus coqui</name>
    <name type="common">Puerto Rican coqui</name>
    <dbReference type="NCBI Taxonomy" id="57060"/>
    <lineage>
        <taxon>Eukaryota</taxon>
        <taxon>Metazoa</taxon>
        <taxon>Chordata</taxon>
        <taxon>Craniata</taxon>
        <taxon>Vertebrata</taxon>
        <taxon>Euteleostomi</taxon>
        <taxon>Amphibia</taxon>
        <taxon>Batrachia</taxon>
        <taxon>Anura</taxon>
        <taxon>Neobatrachia</taxon>
        <taxon>Hyloidea</taxon>
        <taxon>Eleutherodactylidae</taxon>
        <taxon>Eleutherodactylinae</taxon>
        <taxon>Eleutherodactylus</taxon>
        <taxon>Eleutherodactylus</taxon>
    </lineage>
</organism>